<dbReference type="OrthoDB" id="5295721at2759"/>
<comment type="caution">
    <text evidence="1">The sequence shown here is derived from an EMBL/GenBank/DDBJ whole genome shotgun (WGS) entry which is preliminary data.</text>
</comment>
<keyword evidence="2" id="KW-1185">Reference proteome</keyword>
<evidence type="ECO:0000313" key="2">
    <source>
        <dbReference type="Proteomes" id="UP000283090"/>
    </source>
</evidence>
<dbReference type="EMBL" id="SAEB01000009">
    <property type="protein sequence ID" value="RVD83508.1"/>
    <property type="molecule type" value="Genomic_DNA"/>
</dbReference>
<reference evidence="1 2" key="1">
    <citation type="submission" date="2019-01" db="EMBL/GenBank/DDBJ databases">
        <title>Intercellular communication is required for trap formation in the nematode-trapping fungus Duddingtonia flagrans.</title>
        <authorList>
            <person name="Youssar L."/>
            <person name="Wernet V."/>
            <person name="Hensel N."/>
            <person name="Hildebrandt H.-G."/>
            <person name="Fischer R."/>
        </authorList>
    </citation>
    <scope>NUCLEOTIDE SEQUENCE [LARGE SCALE GENOMIC DNA]</scope>
    <source>
        <strain evidence="1 2">CBS H-5679</strain>
    </source>
</reference>
<accession>A0A436ZWZ6</accession>
<proteinExistence type="predicted"/>
<dbReference type="GeneID" id="93590206"/>
<dbReference type="RefSeq" id="XP_067489052.1">
    <property type="nucleotide sequence ID" value="XM_067637545.1"/>
</dbReference>
<organism evidence="1 2">
    <name type="scientific">Arthrobotrys flagrans</name>
    <name type="common">Nematode-trapping fungus</name>
    <name type="synonym">Trichothecium flagrans</name>
    <dbReference type="NCBI Taxonomy" id="97331"/>
    <lineage>
        <taxon>Eukaryota</taxon>
        <taxon>Fungi</taxon>
        <taxon>Dikarya</taxon>
        <taxon>Ascomycota</taxon>
        <taxon>Pezizomycotina</taxon>
        <taxon>Orbiliomycetes</taxon>
        <taxon>Orbiliales</taxon>
        <taxon>Orbiliaceae</taxon>
        <taxon>Arthrobotrys</taxon>
    </lineage>
</organism>
<dbReference type="AlphaFoldDB" id="A0A436ZWZ6"/>
<protein>
    <submittedName>
        <fullName evidence="1">Uncharacterized protein</fullName>
    </submittedName>
</protein>
<sequence>MRELRRAEEGADEVDILDTEANEFVTEGESVKLLTGQSLASELVGDYAIPMQHAHVPSQEPYPAKSKSSLRNTLWEKELFGKIERKDKSAFRDFEALADQIINTKVDLKTDSWDRRTGPLFKIEIFVAVINLYK</sequence>
<dbReference type="VEuPathDB" id="FungiDB:DFL_007895"/>
<gene>
    <name evidence="1" type="ORF">DFL_007895</name>
</gene>
<name>A0A436ZWZ6_ARTFL</name>
<evidence type="ECO:0000313" key="1">
    <source>
        <dbReference type="EMBL" id="RVD83508.1"/>
    </source>
</evidence>
<dbReference type="Proteomes" id="UP000283090">
    <property type="component" value="Unassembled WGS sequence"/>
</dbReference>